<keyword evidence="2" id="KW-1185">Reference proteome</keyword>
<dbReference type="EMBL" id="QTSX02005351">
    <property type="protein sequence ID" value="KAJ9059867.1"/>
    <property type="molecule type" value="Genomic_DNA"/>
</dbReference>
<comment type="caution">
    <text evidence="1">The sequence shown here is derived from an EMBL/GenBank/DDBJ whole genome shotgun (WGS) entry which is preliminary data.</text>
</comment>
<proteinExistence type="predicted"/>
<name>A0ACC2SCH8_9FUNG</name>
<accession>A0ACC2SCH8</accession>
<sequence>MSFTLLLISQVAAGFSLFLIPFLVALKGDRPEPSVSNFEPALGMEETLFNFNSPMFLGTNALWAGNSSLFVESHLPGAVFTSRGSRVLCHRSNVISICEEETSRVWWAPKAILAYSTSACNNTGCSVKVKVPVPQYPTVALASASLPLHDLKLQASPPSHQNSHTTFITNGLKDIYWKPVYLRVFTRPYPNISLASLSHYNFGLLLPNGLPDGVFLLSDPTL</sequence>
<protein>
    <submittedName>
        <fullName evidence="1">Uncharacterized protein</fullName>
    </submittedName>
</protein>
<organism evidence="1 2">
    <name type="scientific">Entomophthora muscae</name>
    <dbReference type="NCBI Taxonomy" id="34485"/>
    <lineage>
        <taxon>Eukaryota</taxon>
        <taxon>Fungi</taxon>
        <taxon>Fungi incertae sedis</taxon>
        <taxon>Zoopagomycota</taxon>
        <taxon>Entomophthoromycotina</taxon>
        <taxon>Entomophthoromycetes</taxon>
        <taxon>Entomophthorales</taxon>
        <taxon>Entomophthoraceae</taxon>
        <taxon>Entomophthora</taxon>
    </lineage>
</organism>
<dbReference type="Proteomes" id="UP001165960">
    <property type="component" value="Unassembled WGS sequence"/>
</dbReference>
<gene>
    <name evidence="1" type="ORF">DSO57_1037053</name>
</gene>
<evidence type="ECO:0000313" key="1">
    <source>
        <dbReference type="EMBL" id="KAJ9059867.1"/>
    </source>
</evidence>
<evidence type="ECO:0000313" key="2">
    <source>
        <dbReference type="Proteomes" id="UP001165960"/>
    </source>
</evidence>
<reference evidence="1" key="1">
    <citation type="submission" date="2022-04" db="EMBL/GenBank/DDBJ databases">
        <title>Genome of the entomopathogenic fungus Entomophthora muscae.</title>
        <authorList>
            <person name="Elya C."/>
            <person name="Lovett B.R."/>
            <person name="Lee E."/>
            <person name="Macias A.M."/>
            <person name="Hajek A.E."/>
            <person name="De Bivort B.L."/>
            <person name="Kasson M.T."/>
            <person name="De Fine Licht H.H."/>
            <person name="Stajich J.E."/>
        </authorList>
    </citation>
    <scope>NUCLEOTIDE SEQUENCE</scope>
    <source>
        <strain evidence="1">Berkeley</strain>
    </source>
</reference>